<dbReference type="InterPro" id="IPR019407">
    <property type="entry name" value="CTU2"/>
</dbReference>
<evidence type="ECO:0000313" key="4">
    <source>
        <dbReference type="EMBL" id="KYK56689.1"/>
    </source>
</evidence>
<keyword evidence="5" id="KW-1185">Reference proteome</keyword>
<dbReference type="STRING" id="98403.A0A151GHZ2"/>
<dbReference type="HAMAP" id="MF_03054">
    <property type="entry name" value="CTU2"/>
    <property type="match status" value="1"/>
</dbReference>
<dbReference type="AlphaFoldDB" id="A0A151GHZ2"/>
<keyword evidence="1 3" id="KW-0963">Cytoplasm</keyword>
<dbReference type="InParanoid" id="A0A151GHZ2"/>
<dbReference type="Proteomes" id="UP000076580">
    <property type="component" value="Chromosome 02"/>
</dbReference>
<dbReference type="PANTHER" id="PTHR20882:SF14">
    <property type="entry name" value="CYTOPLASMIC TRNA 2-THIOLATION PROTEIN 2"/>
    <property type="match status" value="1"/>
</dbReference>
<name>A0A151GHZ2_DRECN</name>
<organism evidence="4 5">
    <name type="scientific">Drechmeria coniospora</name>
    <name type="common">Nematophagous fungus</name>
    <name type="synonym">Meria coniospora</name>
    <dbReference type="NCBI Taxonomy" id="98403"/>
    <lineage>
        <taxon>Eukaryota</taxon>
        <taxon>Fungi</taxon>
        <taxon>Dikarya</taxon>
        <taxon>Ascomycota</taxon>
        <taxon>Pezizomycotina</taxon>
        <taxon>Sordariomycetes</taxon>
        <taxon>Hypocreomycetidae</taxon>
        <taxon>Hypocreales</taxon>
        <taxon>Ophiocordycipitaceae</taxon>
        <taxon>Drechmeria</taxon>
    </lineage>
</organism>
<dbReference type="InterPro" id="IPR014729">
    <property type="entry name" value="Rossmann-like_a/b/a_fold"/>
</dbReference>
<comment type="function">
    <text evidence="3">Plays a central role in 2-thiolation of mcm(5)S(2)U at tRNA wobble positions of tRNA(Lys), tRNA(Glu) and tRNA(Gln). May act by forming a heterodimer with NCS6 that ligates sulfur from thiocarboxylated URM1 onto the uridine of tRNAs at wobble position. Prior mcm(5) tRNA modification by the elongator complex is required for 2-thiolation. May also be involved in protein urmylation.</text>
</comment>
<reference evidence="4 5" key="1">
    <citation type="journal article" date="2016" name="Sci. Rep.">
        <title>Insights into Adaptations to a Near-Obligate Nematode Endoparasitic Lifestyle from the Finished Genome of Drechmeria coniospora.</title>
        <authorList>
            <person name="Zhang L."/>
            <person name="Zhou Z."/>
            <person name="Guo Q."/>
            <person name="Fokkens L."/>
            <person name="Miskei M."/>
            <person name="Pocsi I."/>
            <person name="Zhang W."/>
            <person name="Chen M."/>
            <person name="Wang L."/>
            <person name="Sun Y."/>
            <person name="Donzelli B.G."/>
            <person name="Gibson D.M."/>
            <person name="Nelson D.R."/>
            <person name="Luo J.G."/>
            <person name="Rep M."/>
            <person name="Liu H."/>
            <person name="Yang S."/>
            <person name="Wang J."/>
            <person name="Krasnoff S.B."/>
            <person name="Xu Y."/>
            <person name="Molnar I."/>
            <person name="Lin M."/>
        </authorList>
    </citation>
    <scope>NUCLEOTIDE SEQUENCE [LARGE SCALE GENOMIC DNA]</scope>
    <source>
        <strain evidence="4 5">ARSEF 6962</strain>
    </source>
</reference>
<dbReference type="GO" id="GO:0005829">
    <property type="term" value="C:cytosol"/>
    <property type="evidence" value="ECO:0007669"/>
    <property type="project" value="TreeGrafter"/>
</dbReference>
<dbReference type="GO" id="GO:0002143">
    <property type="term" value="P:tRNA wobble position uridine thiolation"/>
    <property type="evidence" value="ECO:0007669"/>
    <property type="project" value="TreeGrafter"/>
</dbReference>
<proteinExistence type="inferred from homology"/>
<protein>
    <recommendedName>
        <fullName evidence="3">Cytoplasmic tRNA 2-thiolation protein 2</fullName>
    </recommendedName>
</protein>
<comment type="caution">
    <text evidence="4">The sequence shown here is derived from an EMBL/GenBank/DDBJ whole genome shotgun (WGS) entry which is preliminary data.</text>
</comment>
<dbReference type="GO" id="GO:0016779">
    <property type="term" value="F:nucleotidyltransferase activity"/>
    <property type="evidence" value="ECO:0007669"/>
    <property type="project" value="UniProtKB-UniRule"/>
</dbReference>
<dbReference type="Pfam" id="PF10288">
    <property type="entry name" value="CTU2"/>
    <property type="match status" value="1"/>
</dbReference>
<dbReference type="UniPathway" id="UPA00988"/>
<evidence type="ECO:0000256" key="1">
    <source>
        <dbReference type="ARBA" id="ARBA00022490"/>
    </source>
</evidence>
<dbReference type="GO" id="GO:0032447">
    <property type="term" value="P:protein urmylation"/>
    <property type="evidence" value="ECO:0007669"/>
    <property type="project" value="UniProtKB-UniRule"/>
</dbReference>
<dbReference type="SUPFAM" id="SSF52402">
    <property type="entry name" value="Adenine nucleotide alpha hydrolases-like"/>
    <property type="match status" value="1"/>
</dbReference>
<evidence type="ECO:0000256" key="2">
    <source>
        <dbReference type="ARBA" id="ARBA00022694"/>
    </source>
</evidence>
<comment type="similarity">
    <text evidence="3">Belongs to the CTU2/NCS2 family.</text>
</comment>
<dbReference type="GO" id="GO:0000049">
    <property type="term" value="F:tRNA binding"/>
    <property type="evidence" value="ECO:0007669"/>
    <property type="project" value="InterPro"/>
</dbReference>
<dbReference type="GO" id="GO:0016783">
    <property type="term" value="F:sulfurtransferase activity"/>
    <property type="evidence" value="ECO:0007669"/>
    <property type="project" value="TreeGrafter"/>
</dbReference>
<dbReference type="PANTHER" id="PTHR20882">
    <property type="entry name" value="CYTOPLASMIC TRNA 2-THIOLATION PROTEIN 2"/>
    <property type="match status" value="1"/>
</dbReference>
<evidence type="ECO:0000256" key="3">
    <source>
        <dbReference type="HAMAP-Rule" id="MF_03054"/>
    </source>
</evidence>
<comment type="subcellular location">
    <subcellularLocation>
        <location evidence="3">Cytoplasm</location>
    </subcellularLocation>
</comment>
<accession>A0A151GHZ2</accession>
<keyword evidence="2 3" id="KW-0819">tRNA processing</keyword>
<evidence type="ECO:0000313" key="5">
    <source>
        <dbReference type="Proteomes" id="UP000076580"/>
    </source>
</evidence>
<dbReference type="Gene3D" id="3.40.50.620">
    <property type="entry name" value="HUPs"/>
    <property type="match status" value="1"/>
</dbReference>
<dbReference type="EMBL" id="LAYC01000002">
    <property type="protein sequence ID" value="KYK56689.1"/>
    <property type="molecule type" value="Genomic_DNA"/>
</dbReference>
<comment type="pathway">
    <text evidence="3">tRNA modification; 5-methoxycarbonylmethyl-2-thiouridine-tRNA biosynthesis.</text>
</comment>
<gene>
    <name evidence="3" type="primary">NCS2</name>
    <name evidence="3" type="synonym">CTU2</name>
    <name evidence="4" type="ORF">DCS_03691</name>
</gene>
<sequence length="378" mass="41919">MLFLPHIRCLSHALTNTRKCYVDYIEAKVGRRLGALAKDTRTTAKPERRRYIAGISFGTSSTAMTQALAKFCSPRKSSAAFELHAVHVDTNLTEPLRDGVSPAAQRNLDKYRERFSNVSFQCVHLSKVLNVGTIDWSSLPCFETISSPEVGSNCQRLQNFFNSLPSPTSRAYILRLLIRHILLDMALETSSTALLLGHSTTALAALTLSEVANGRGYSVPWQINDGPYTFCVQSQKSDSKGCKEMNRETQVHIYYPMRELFAAEISQYLGLVSSLQELVSTDTAGNSRSVVSHKDVSIDDIMNRYFSNVEGQYEGVVANVVRTTGRLSRVAGSDFCRLCGITLDDNGDSRWAGSLGHDSETNVYQHILCYGCKRCVRG</sequence>